<keyword evidence="7 10" id="KW-0482">Metalloprotease</keyword>
<dbReference type="SUPFAM" id="SSF49854">
    <property type="entry name" value="Spermadhesin, CUB domain"/>
    <property type="match status" value="3"/>
</dbReference>
<dbReference type="PRINTS" id="PR00480">
    <property type="entry name" value="ASTACIN"/>
</dbReference>
<dbReference type="Pfam" id="PF00431">
    <property type="entry name" value="CUB"/>
    <property type="match status" value="3"/>
</dbReference>
<evidence type="ECO:0000256" key="7">
    <source>
        <dbReference type="ARBA" id="ARBA00023049"/>
    </source>
</evidence>
<feature type="binding site" evidence="10">
    <location>
        <position position="196"/>
    </location>
    <ligand>
        <name>Zn(2+)</name>
        <dbReference type="ChEBI" id="CHEBI:29105"/>
        <note>catalytic</note>
    </ligand>
</feature>
<evidence type="ECO:0000313" key="16">
    <source>
        <dbReference type="EnsemblMetazoa" id="XP_030832844"/>
    </source>
</evidence>
<feature type="signal peptide" evidence="11">
    <location>
        <begin position="1"/>
        <end position="19"/>
    </location>
</feature>
<dbReference type="CDD" id="cd00054">
    <property type="entry name" value="EGF_CA"/>
    <property type="match status" value="1"/>
</dbReference>
<feature type="active site" evidence="10">
    <location>
        <position position="197"/>
    </location>
</feature>
<feature type="compositionally biased region" description="Pro residues" evidence="12">
    <location>
        <begin position="597"/>
        <end position="642"/>
    </location>
</feature>
<evidence type="ECO:0000256" key="3">
    <source>
        <dbReference type="ARBA" id="ARBA00022723"/>
    </source>
</evidence>
<dbReference type="CDD" id="cd00041">
    <property type="entry name" value="CUB"/>
    <property type="match status" value="3"/>
</dbReference>
<keyword evidence="2 10" id="KW-0645">Protease</keyword>
<dbReference type="AlphaFoldDB" id="A0A7M7NBU1"/>
<dbReference type="InterPro" id="IPR000742">
    <property type="entry name" value="EGF"/>
</dbReference>
<dbReference type="InterPro" id="IPR001506">
    <property type="entry name" value="Peptidase_M12A"/>
</dbReference>
<keyword evidence="3 10" id="KW-0479">Metal-binding</keyword>
<dbReference type="InterPro" id="IPR035914">
    <property type="entry name" value="Sperma_CUB_dom_sf"/>
</dbReference>
<evidence type="ECO:0000256" key="12">
    <source>
        <dbReference type="SAM" id="MobiDB-lite"/>
    </source>
</evidence>
<evidence type="ECO:0000256" key="9">
    <source>
        <dbReference type="PROSITE-ProRule" id="PRU00076"/>
    </source>
</evidence>
<dbReference type="Proteomes" id="UP000007110">
    <property type="component" value="Unassembled WGS sequence"/>
</dbReference>
<evidence type="ECO:0000256" key="8">
    <source>
        <dbReference type="ARBA" id="ARBA00023157"/>
    </source>
</evidence>
<reference evidence="17" key="1">
    <citation type="submission" date="2015-02" db="EMBL/GenBank/DDBJ databases">
        <title>Genome sequencing for Strongylocentrotus purpuratus.</title>
        <authorList>
            <person name="Murali S."/>
            <person name="Liu Y."/>
            <person name="Vee V."/>
            <person name="English A."/>
            <person name="Wang M."/>
            <person name="Skinner E."/>
            <person name="Han Y."/>
            <person name="Muzny D.M."/>
            <person name="Worley K.C."/>
            <person name="Gibbs R.A."/>
        </authorList>
    </citation>
    <scope>NUCLEOTIDE SEQUENCE</scope>
</reference>
<evidence type="ECO:0000313" key="17">
    <source>
        <dbReference type="Proteomes" id="UP000007110"/>
    </source>
</evidence>
<dbReference type="InterPro" id="IPR024079">
    <property type="entry name" value="MetalloPept_cat_dom_sf"/>
</dbReference>
<evidence type="ECO:0000259" key="15">
    <source>
        <dbReference type="PROSITE" id="PS51864"/>
    </source>
</evidence>
<dbReference type="SUPFAM" id="SSF55486">
    <property type="entry name" value="Metalloproteases ('zincins'), catalytic domain"/>
    <property type="match status" value="1"/>
</dbReference>
<keyword evidence="4" id="KW-0677">Repeat</keyword>
<dbReference type="InParanoid" id="A0A7M7NBU1"/>
<dbReference type="PANTHER" id="PTHR10127:SF780">
    <property type="entry name" value="METALLOENDOPEPTIDASE"/>
    <property type="match status" value="1"/>
</dbReference>
<dbReference type="InterPro" id="IPR000859">
    <property type="entry name" value="CUB_dom"/>
</dbReference>
<dbReference type="OrthoDB" id="10009301at2759"/>
<dbReference type="PROSITE" id="PS50026">
    <property type="entry name" value="EGF_3"/>
    <property type="match status" value="1"/>
</dbReference>
<dbReference type="GO" id="GO:0004222">
    <property type="term" value="F:metalloendopeptidase activity"/>
    <property type="evidence" value="ECO:0007669"/>
    <property type="project" value="UniProtKB-UniRule"/>
</dbReference>
<dbReference type="EnsemblMetazoa" id="XM_030976984">
    <property type="protein sequence ID" value="XP_030832844"/>
    <property type="gene ID" value="LOC593502"/>
</dbReference>
<protein>
    <recommendedName>
        <fullName evidence="11">Metalloendopeptidase</fullName>
        <ecNumber evidence="11">3.4.24.-</ecNumber>
    </recommendedName>
</protein>
<keyword evidence="11" id="KW-0732">Signal</keyword>
<dbReference type="PROSITE" id="PS51864">
    <property type="entry name" value="ASTACIN"/>
    <property type="match status" value="1"/>
</dbReference>
<dbReference type="PANTHER" id="PTHR10127">
    <property type="entry name" value="DISCOIDIN, CUB, EGF, LAMININ , AND ZINC METALLOPROTEASE DOMAIN CONTAINING"/>
    <property type="match status" value="1"/>
</dbReference>
<dbReference type="Gene3D" id="2.60.120.290">
    <property type="entry name" value="Spermadhesin, CUB domain"/>
    <property type="match status" value="3"/>
</dbReference>
<dbReference type="KEGG" id="spu:593502"/>
<dbReference type="EC" id="3.4.24.-" evidence="11"/>
<evidence type="ECO:0000256" key="2">
    <source>
        <dbReference type="ARBA" id="ARBA00022670"/>
    </source>
</evidence>
<dbReference type="InterPro" id="IPR006026">
    <property type="entry name" value="Peptidase_Metallo"/>
</dbReference>
<dbReference type="PROSITE" id="PS00022">
    <property type="entry name" value="EGF_1"/>
    <property type="match status" value="1"/>
</dbReference>
<dbReference type="CDD" id="cd04280">
    <property type="entry name" value="ZnMc_astacin_like"/>
    <property type="match status" value="1"/>
</dbReference>
<dbReference type="Gene3D" id="3.40.390.10">
    <property type="entry name" value="Collagenase (Catalytic Domain)"/>
    <property type="match status" value="1"/>
</dbReference>
<evidence type="ECO:0000256" key="4">
    <source>
        <dbReference type="ARBA" id="ARBA00022737"/>
    </source>
</evidence>
<sequence>MKLLLLLTVFAVIAQGIFAAPTGLQKKEPEEKPPPKKPPPKKPDSGPMTKKPLAASHQEPKDEEPTPGAFEGDMMLTEDQLKKVKEAIDDLKTGRKKRKADINENARWTFNIVPYEITPSSSDDAQVIRAAMDHWEQSTCLRFEPRTSSHASQLNHNTYLSFIKGDGCWSYVGRAANGEQQISIGSGCEYLGIVAHEIGHAIGFHHEQSRPDRDEYINVHFENIESGYEHNFEKYDWNEVTTRNVDYDVGSVMHYGSHGFSVNNQPTITTIDPLQMHLLGNREGLSTADITLANLIYECDNECSTTEQCQNGGYHNIDCNCVCPPGYSGDLCQDVSGPTTTPPCIQRLTDTQGEITSPNYPSNYDNDQECMYLIEGSPGSSIELTFVDMAIENENDCGFDAVEVRTDDISSIGEKFCGNTIPPVQISSSNQMLISFTSDYSVTGRGFRATYVIQGGSATEIPTTTPPTTNPSVIGTCGGNFFENQGSLASPNYPSNYDNDQDCMYLIEGAPGSSIELTFVDMDIERNSLCSYDAVEVHEYDISSIGEKFCGNTLPPVQISSSNQMLISFTSDYSVTGRGFRATYVIQGGSTTDIPTTTPPTTTPPTTTPPTTTPPTTTPPTTTPPTTTPPTTTPPTTNPPTTNPPVIGTCGGNFVENQGSLASPNYPNNYDDNLQCVYVIEVEADRRVELTFTDFSLEKQSECSWDTLDIDLGDGVEVPMKMCGNEYPATSLVSIGNRMELTLKTDRSVNDRGFRADYRAIDL</sequence>
<organism evidence="16 17">
    <name type="scientific">Strongylocentrotus purpuratus</name>
    <name type="common">Purple sea urchin</name>
    <dbReference type="NCBI Taxonomy" id="7668"/>
    <lineage>
        <taxon>Eukaryota</taxon>
        <taxon>Metazoa</taxon>
        <taxon>Echinodermata</taxon>
        <taxon>Eleutherozoa</taxon>
        <taxon>Echinozoa</taxon>
        <taxon>Echinoidea</taxon>
        <taxon>Euechinoidea</taxon>
        <taxon>Echinacea</taxon>
        <taxon>Camarodonta</taxon>
        <taxon>Echinidea</taxon>
        <taxon>Strongylocentrotidae</taxon>
        <taxon>Strongylocentrotus</taxon>
    </lineage>
</organism>
<feature type="domain" description="CUB" evidence="13">
    <location>
        <begin position="344"/>
        <end position="454"/>
    </location>
</feature>
<evidence type="ECO:0000256" key="11">
    <source>
        <dbReference type="RuleBase" id="RU361183"/>
    </source>
</evidence>
<name>A0A7M7NBU1_STRPU</name>
<comment type="cofactor">
    <cofactor evidence="10 11">
        <name>Zn(2+)</name>
        <dbReference type="ChEBI" id="CHEBI:29105"/>
    </cofactor>
    <text evidence="10 11">Binds 1 zinc ion per subunit.</text>
</comment>
<feature type="disulfide bond" evidence="9">
    <location>
        <begin position="323"/>
        <end position="332"/>
    </location>
</feature>
<feature type="domain" description="EGF-like" evidence="14">
    <location>
        <begin position="295"/>
        <end position="333"/>
    </location>
</feature>
<evidence type="ECO:0000256" key="10">
    <source>
        <dbReference type="PROSITE-ProRule" id="PRU01211"/>
    </source>
</evidence>
<comment type="caution">
    <text evidence="9">Lacks conserved residue(s) required for the propagation of feature annotation.</text>
</comment>
<keyword evidence="8 9" id="KW-1015">Disulfide bond</keyword>
<feature type="domain" description="CUB" evidence="13">
    <location>
        <begin position="650"/>
        <end position="761"/>
    </location>
</feature>
<dbReference type="RefSeq" id="XP_030832844.1">
    <property type="nucleotide sequence ID" value="XM_030976984.1"/>
</dbReference>
<feature type="region of interest" description="Disordered" evidence="12">
    <location>
        <begin position="588"/>
        <end position="642"/>
    </location>
</feature>
<dbReference type="PROSITE" id="PS01180">
    <property type="entry name" value="CUB"/>
    <property type="match status" value="3"/>
</dbReference>
<dbReference type="OMA" id="CPVQRDE"/>
<dbReference type="SMART" id="SM00042">
    <property type="entry name" value="CUB"/>
    <property type="match status" value="3"/>
</dbReference>
<evidence type="ECO:0000256" key="1">
    <source>
        <dbReference type="ARBA" id="ARBA00022536"/>
    </source>
</evidence>
<dbReference type="GO" id="GO:0006508">
    <property type="term" value="P:proteolysis"/>
    <property type="evidence" value="ECO:0007669"/>
    <property type="project" value="UniProtKB-KW"/>
</dbReference>
<dbReference type="Pfam" id="PF01400">
    <property type="entry name" value="Astacin"/>
    <property type="match status" value="1"/>
</dbReference>
<feature type="region of interest" description="Disordered" evidence="12">
    <location>
        <begin position="23"/>
        <end position="71"/>
    </location>
</feature>
<keyword evidence="17" id="KW-1185">Reference proteome</keyword>
<feature type="chain" id="PRO_5029930668" description="Metalloendopeptidase" evidence="11">
    <location>
        <begin position="20"/>
        <end position="763"/>
    </location>
</feature>
<feature type="disulfide bond" evidence="9">
    <location>
        <begin position="299"/>
        <end position="309"/>
    </location>
</feature>
<reference evidence="16" key="2">
    <citation type="submission" date="2021-01" db="UniProtKB">
        <authorList>
            <consortium name="EnsemblMetazoa"/>
        </authorList>
    </citation>
    <scope>IDENTIFICATION</scope>
</reference>
<dbReference type="FunFam" id="3.40.390.10:FF:000028">
    <property type="entry name" value="Zinc metalloproteinase"/>
    <property type="match status" value="1"/>
</dbReference>
<evidence type="ECO:0000259" key="13">
    <source>
        <dbReference type="PROSITE" id="PS01180"/>
    </source>
</evidence>
<dbReference type="PROSITE" id="PS01186">
    <property type="entry name" value="EGF_2"/>
    <property type="match status" value="1"/>
</dbReference>
<dbReference type="SMART" id="SM00235">
    <property type="entry name" value="ZnMc"/>
    <property type="match status" value="1"/>
</dbReference>
<keyword evidence="1 9" id="KW-0245">EGF-like domain</keyword>
<feature type="compositionally biased region" description="Basic and acidic residues" evidence="12">
    <location>
        <begin position="25"/>
        <end position="34"/>
    </location>
</feature>
<feature type="domain" description="Peptidase M12A" evidence="15">
    <location>
        <begin position="99"/>
        <end position="300"/>
    </location>
</feature>
<dbReference type="InterPro" id="IPR034035">
    <property type="entry name" value="Astacin-like_dom"/>
</dbReference>
<evidence type="ECO:0000259" key="14">
    <source>
        <dbReference type="PROSITE" id="PS50026"/>
    </source>
</evidence>
<keyword evidence="5 10" id="KW-0378">Hydrolase</keyword>
<dbReference type="FunFam" id="2.60.120.290:FF:000013">
    <property type="entry name" value="Membrane frizzled-related protein"/>
    <property type="match status" value="3"/>
</dbReference>
<accession>A0A7M7NBU1</accession>
<dbReference type="GeneID" id="593502"/>
<dbReference type="GO" id="GO:0018996">
    <property type="term" value="P:molting cycle, collagen and cuticulin-based cuticle"/>
    <property type="evidence" value="ECO:0007669"/>
    <property type="project" value="UniProtKB-ARBA"/>
</dbReference>
<evidence type="ECO:0000256" key="5">
    <source>
        <dbReference type="ARBA" id="ARBA00022801"/>
    </source>
</evidence>
<keyword evidence="6 10" id="KW-0862">Zinc</keyword>
<proteinExistence type="predicted"/>
<dbReference type="GO" id="GO:0008270">
    <property type="term" value="F:zinc ion binding"/>
    <property type="evidence" value="ECO:0007669"/>
    <property type="project" value="UniProtKB-UniRule"/>
</dbReference>
<evidence type="ECO:0000256" key="6">
    <source>
        <dbReference type="ARBA" id="ARBA00022833"/>
    </source>
</evidence>
<feature type="binding site" evidence="10">
    <location>
        <position position="206"/>
    </location>
    <ligand>
        <name>Zn(2+)</name>
        <dbReference type="ChEBI" id="CHEBI:29105"/>
        <note>catalytic</note>
    </ligand>
</feature>
<dbReference type="FunCoup" id="A0A7M7NBU1">
    <property type="interactions" value="193"/>
</dbReference>
<feature type="domain" description="CUB" evidence="13">
    <location>
        <begin position="477"/>
        <end position="587"/>
    </location>
</feature>
<feature type="binding site" evidence="10">
    <location>
        <position position="200"/>
    </location>
    <ligand>
        <name>Zn(2+)</name>
        <dbReference type="ChEBI" id="CHEBI:29105"/>
        <note>catalytic</note>
    </ligand>
</feature>